<accession>A0A9W9HYP9</accession>
<dbReference type="EMBL" id="JAPQKO010000005">
    <property type="protein sequence ID" value="KAJ5161459.1"/>
    <property type="molecule type" value="Genomic_DNA"/>
</dbReference>
<comment type="caution">
    <text evidence="1">The sequence shown here is derived from an EMBL/GenBank/DDBJ whole genome shotgun (WGS) entry which is preliminary data.</text>
</comment>
<dbReference type="Proteomes" id="UP001146351">
    <property type="component" value="Unassembled WGS sequence"/>
</dbReference>
<organism evidence="1 2">
    <name type="scientific">Penicillium capsulatum</name>
    <dbReference type="NCBI Taxonomy" id="69766"/>
    <lineage>
        <taxon>Eukaryota</taxon>
        <taxon>Fungi</taxon>
        <taxon>Dikarya</taxon>
        <taxon>Ascomycota</taxon>
        <taxon>Pezizomycotina</taxon>
        <taxon>Eurotiomycetes</taxon>
        <taxon>Eurotiomycetidae</taxon>
        <taxon>Eurotiales</taxon>
        <taxon>Aspergillaceae</taxon>
        <taxon>Penicillium</taxon>
    </lineage>
</organism>
<gene>
    <name evidence="1" type="ORF">N7492_006851</name>
</gene>
<evidence type="ECO:0000313" key="2">
    <source>
        <dbReference type="Proteomes" id="UP001146351"/>
    </source>
</evidence>
<evidence type="ECO:0000313" key="1">
    <source>
        <dbReference type="EMBL" id="KAJ5161459.1"/>
    </source>
</evidence>
<name>A0A9W9HYP9_9EURO</name>
<protein>
    <submittedName>
        <fullName evidence="1">Uncharacterized protein</fullName>
    </submittedName>
</protein>
<proteinExistence type="predicted"/>
<dbReference type="AlphaFoldDB" id="A0A9W9HYP9"/>
<sequence>MTLLLTPFVVPSTPLLESPESFDPVADGTYDVGDPDVAANFCTFEPNATVEVTEAQVVVGKLASAPEETLITEVIVVEWDDVFCRLTGQLTSPEERHSTMVYTSDVDTVAADRESPLSSRTARGVTCEEPVDVVFASTQDQARHILLEHSQIKFDIIIKFNMNPATEFNLSVQIKVQVVEFEAAVGIWEGSDVIKIKIEVEGWKGRNFNVMIPVFDLGQSLLAGVFGPFCDFVLGRIEDGLNIG</sequence>
<reference evidence="1" key="1">
    <citation type="submission" date="2022-11" db="EMBL/GenBank/DDBJ databases">
        <authorList>
            <person name="Petersen C."/>
        </authorList>
    </citation>
    <scope>NUCLEOTIDE SEQUENCE</scope>
    <source>
        <strain evidence="1">IBT 21917</strain>
    </source>
</reference>
<reference evidence="1" key="2">
    <citation type="journal article" date="2023" name="IMA Fungus">
        <title>Comparative genomic study of the Penicillium genus elucidates a diverse pangenome and 15 lateral gene transfer events.</title>
        <authorList>
            <person name="Petersen C."/>
            <person name="Sorensen T."/>
            <person name="Nielsen M.R."/>
            <person name="Sondergaard T.E."/>
            <person name="Sorensen J.L."/>
            <person name="Fitzpatrick D.A."/>
            <person name="Frisvad J.C."/>
            <person name="Nielsen K.L."/>
        </authorList>
    </citation>
    <scope>NUCLEOTIDE SEQUENCE</scope>
    <source>
        <strain evidence="1">IBT 21917</strain>
    </source>
</reference>
<keyword evidence="2" id="KW-1185">Reference proteome</keyword>